<evidence type="ECO:0000313" key="2">
    <source>
        <dbReference type="Proteomes" id="UP000301870"/>
    </source>
</evidence>
<dbReference type="RefSeq" id="XP_022838051.1">
    <property type="nucleotide sequence ID" value="XM_022982283.1"/>
</dbReference>
<reference evidence="3" key="1">
    <citation type="submission" date="2025-08" db="UniProtKB">
        <authorList>
            <consortium name="RefSeq"/>
        </authorList>
    </citation>
    <scope>IDENTIFICATION</scope>
    <source>
        <strain evidence="3">Ishihara</strain>
        <tissue evidence="3">Whole body</tissue>
    </source>
</reference>
<protein>
    <submittedName>
        <fullName evidence="3">Uncharacterized protein LOC111365089</fullName>
    </submittedName>
</protein>
<dbReference type="GeneID" id="111365089"/>
<name>A0A9J7EY11_SPOLT</name>
<dbReference type="AlphaFoldDB" id="A0A9J7EY11"/>
<dbReference type="OrthoDB" id="7206152at2759"/>
<keyword evidence="2" id="KW-1185">Reference proteome</keyword>
<feature type="compositionally biased region" description="Basic and acidic residues" evidence="1">
    <location>
        <begin position="14"/>
        <end position="29"/>
    </location>
</feature>
<evidence type="ECO:0000313" key="3">
    <source>
        <dbReference type="RefSeq" id="XP_022838051.1"/>
    </source>
</evidence>
<organism evidence="2 3">
    <name type="scientific">Spodoptera litura</name>
    <name type="common">Asian cotton leafworm</name>
    <dbReference type="NCBI Taxonomy" id="69820"/>
    <lineage>
        <taxon>Eukaryota</taxon>
        <taxon>Metazoa</taxon>
        <taxon>Ecdysozoa</taxon>
        <taxon>Arthropoda</taxon>
        <taxon>Hexapoda</taxon>
        <taxon>Insecta</taxon>
        <taxon>Pterygota</taxon>
        <taxon>Neoptera</taxon>
        <taxon>Endopterygota</taxon>
        <taxon>Lepidoptera</taxon>
        <taxon>Glossata</taxon>
        <taxon>Ditrysia</taxon>
        <taxon>Noctuoidea</taxon>
        <taxon>Noctuidae</taxon>
        <taxon>Amphipyrinae</taxon>
        <taxon>Spodoptera</taxon>
    </lineage>
</organism>
<feature type="compositionally biased region" description="Low complexity" evidence="1">
    <location>
        <begin position="1"/>
        <end position="13"/>
    </location>
</feature>
<feature type="region of interest" description="Disordered" evidence="1">
    <location>
        <begin position="1"/>
        <end position="44"/>
    </location>
</feature>
<accession>A0A9J7EY11</accession>
<proteinExistence type="predicted"/>
<evidence type="ECO:0000256" key="1">
    <source>
        <dbReference type="SAM" id="MobiDB-lite"/>
    </source>
</evidence>
<dbReference type="KEGG" id="sliu:111365089"/>
<dbReference type="Proteomes" id="UP000301870">
    <property type="component" value="Chromosome 6"/>
</dbReference>
<sequence length="147" mass="16381">MEAIQSSVQSQEVKCSEEVSEVKSDVLVKEEDDGDEVMSKGSQRENRLTSIIDQLRCQSKLKGNVQRDAFAFTSNNGCCDVGARWRLICSTDDRLALSPPRRGRRNAGRLALMVLLSSTQFQASNMDNMQSIPHYNAQETTRAIKAP</sequence>
<gene>
    <name evidence="3" type="primary">LOC111365089</name>
</gene>